<dbReference type="EMBL" id="QRXI01000046">
    <property type="protein sequence ID" value="RGT86538.1"/>
    <property type="molecule type" value="Genomic_DNA"/>
</dbReference>
<protein>
    <submittedName>
        <fullName evidence="3">Uncharacterized protein</fullName>
    </submittedName>
</protein>
<reference evidence="1" key="3">
    <citation type="submission" date="2023-10" db="EMBL/GenBank/DDBJ databases">
        <title>Genome of Potential pathogenic bacteria in Crohn's disease.</title>
        <authorList>
            <person name="Rodriguez-Palacios A."/>
        </authorList>
    </citation>
    <scope>NUCLEOTIDE SEQUENCE</scope>
    <source>
        <strain evidence="1">CavFT-hAR11</strain>
    </source>
</reference>
<dbReference type="Proteomes" id="UP000583639">
    <property type="component" value="Unassembled WGS sequence"/>
</dbReference>
<dbReference type="AlphaFoldDB" id="A0A412Q929"/>
<reference evidence="3 4" key="1">
    <citation type="submission" date="2018-08" db="EMBL/GenBank/DDBJ databases">
        <title>A genome reference for cultivated species of the human gut microbiota.</title>
        <authorList>
            <person name="Zou Y."/>
            <person name="Xue W."/>
            <person name="Luo G."/>
        </authorList>
    </citation>
    <scope>NUCLEOTIDE SEQUENCE [LARGE SCALE GENOMIC DNA]</scope>
    <source>
        <strain evidence="3 4">AF18-14</strain>
    </source>
</reference>
<proteinExistence type="predicted"/>
<evidence type="ECO:0000313" key="5">
    <source>
        <dbReference type="Proteomes" id="UP000583639"/>
    </source>
</evidence>
<evidence type="ECO:0000313" key="2">
    <source>
        <dbReference type="EMBL" id="NMW41443.1"/>
    </source>
</evidence>
<evidence type="ECO:0000313" key="1">
    <source>
        <dbReference type="EMBL" id="MDU0239069.1"/>
    </source>
</evidence>
<accession>A0A412Q929</accession>
<dbReference type="RefSeq" id="WP_005783131.1">
    <property type="nucleotide sequence ID" value="NZ_CAXSNX010000051.1"/>
</dbReference>
<comment type="caution">
    <text evidence="3">The sequence shown here is derived from an EMBL/GenBank/DDBJ whole genome shotgun (WGS) entry which is preliminary data.</text>
</comment>
<name>A0A412Q929_PHOVU</name>
<dbReference type="EMBL" id="JAWDET010000001">
    <property type="protein sequence ID" value="MDU0239069.1"/>
    <property type="molecule type" value="Genomic_DNA"/>
</dbReference>
<reference evidence="2 5" key="2">
    <citation type="submission" date="2020-04" db="EMBL/GenBank/DDBJ databases">
        <title>A novel gut-associated lysogenic phage, Bacteroides phage BV01, alters the host transcriptome and bile acid metabolism in Bacteroides vulgatus.</title>
        <authorList>
            <person name="Campbell D.E."/>
            <person name="Ly L."/>
            <person name="Ridlon J.M."/>
            <person name="Hsiao A."/>
            <person name="Degnan P.H."/>
        </authorList>
    </citation>
    <scope>NUCLEOTIDE SEQUENCE [LARGE SCALE GENOMIC DNA]</scope>
    <source>
        <strain evidence="2 5">VPI-BV8526</strain>
    </source>
</reference>
<evidence type="ECO:0000313" key="3">
    <source>
        <dbReference type="EMBL" id="RGT86538.1"/>
    </source>
</evidence>
<dbReference type="EMBL" id="JABDSI010000128">
    <property type="protein sequence ID" value="NMW41443.1"/>
    <property type="molecule type" value="Genomic_DNA"/>
</dbReference>
<organism evidence="3 4">
    <name type="scientific">Phocaeicola vulgatus</name>
    <name type="common">Bacteroides vulgatus</name>
    <dbReference type="NCBI Taxonomy" id="821"/>
    <lineage>
        <taxon>Bacteria</taxon>
        <taxon>Pseudomonadati</taxon>
        <taxon>Bacteroidota</taxon>
        <taxon>Bacteroidia</taxon>
        <taxon>Bacteroidales</taxon>
        <taxon>Bacteroidaceae</taxon>
        <taxon>Phocaeicola</taxon>
    </lineage>
</organism>
<sequence>MEKELSRVPRLLSESYNSGLIERLYDSGGSVMLDIIIYLCGNHIRDLFGESWFSIEDFCNKMGYNRTNLQRKLSKEQLKDLFGKRSPHYICKDINGEEISHPIETVFEAALYKLGLENMSYPVSTSEGTSYIFIQILTKFEIRTNFKTKKGTKRLYSATLNNLIKDSVYTLYNLIESQDYRELPSKYRYFYLELSKMIYLIKYKIKTGDAPSYRLTVDQLAKLFNLNFEENKERKRNVTKVLKGINEHLRFTNFQFKYVKGANDKWAYTVDFEFSQETLDYFDERYTAMFTQRFYSDLLWRYAGLAFPNCAVGRDRVNKVEDIKSDRNLYEDYLAWANSPQNKALKEEVYRENFFRVFGKTPEEFGLTSNAPTVTREPKEFIVKNPPTVTPEPEKII</sequence>
<dbReference type="Proteomes" id="UP001181239">
    <property type="component" value="Unassembled WGS sequence"/>
</dbReference>
<gene>
    <name evidence="3" type="ORF">DWX04_21170</name>
    <name evidence="2" type="ORF">HKQ55_15230</name>
    <name evidence="1" type="ORF">RVH43_00070</name>
</gene>
<dbReference type="Proteomes" id="UP000283833">
    <property type="component" value="Unassembled WGS sequence"/>
</dbReference>
<evidence type="ECO:0000313" key="4">
    <source>
        <dbReference type="Proteomes" id="UP000283833"/>
    </source>
</evidence>